<evidence type="ECO:0000256" key="1">
    <source>
        <dbReference type="ARBA" id="ARBA00005474"/>
    </source>
</evidence>
<gene>
    <name evidence="4" type="ORF">JCGZ_03509</name>
</gene>
<evidence type="ECO:0000313" key="4">
    <source>
        <dbReference type="EMBL" id="KDP39978.1"/>
    </source>
</evidence>
<dbReference type="STRING" id="180498.A0A067KYB1"/>
<feature type="transmembrane region" description="Helical" evidence="2">
    <location>
        <begin position="12"/>
        <end position="37"/>
    </location>
</feature>
<dbReference type="OrthoDB" id="532384at2759"/>
<dbReference type="AlphaFoldDB" id="A0A067KYB1"/>
<proteinExistence type="inferred from homology"/>
<dbReference type="PROSITE" id="PS51257">
    <property type="entry name" value="PROKAR_LIPOPROTEIN"/>
    <property type="match status" value="1"/>
</dbReference>
<keyword evidence="2" id="KW-1133">Transmembrane helix</keyword>
<dbReference type="PANTHER" id="PTHR46873:SF1">
    <property type="entry name" value="EXPRESSED PROTEIN"/>
    <property type="match status" value="1"/>
</dbReference>
<keyword evidence="2" id="KW-0472">Membrane</keyword>
<evidence type="ECO:0000313" key="5">
    <source>
        <dbReference type="Proteomes" id="UP000027138"/>
    </source>
</evidence>
<organism evidence="4 5">
    <name type="scientific">Jatropha curcas</name>
    <name type="common">Barbados nut</name>
    <dbReference type="NCBI Taxonomy" id="180498"/>
    <lineage>
        <taxon>Eukaryota</taxon>
        <taxon>Viridiplantae</taxon>
        <taxon>Streptophyta</taxon>
        <taxon>Embryophyta</taxon>
        <taxon>Tracheophyta</taxon>
        <taxon>Spermatophyta</taxon>
        <taxon>Magnoliopsida</taxon>
        <taxon>eudicotyledons</taxon>
        <taxon>Gunneridae</taxon>
        <taxon>Pentapetalae</taxon>
        <taxon>rosids</taxon>
        <taxon>fabids</taxon>
        <taxon>Malpighiales</taxon>
        <taxon>Euphorbiaceae</taxon>
        <taxon>Crotonoideae</taxon>
        <taxon>Jatropheae</taxon>
        <taxon>Jatropha</taxon>
    </lineage>
</organism>
<dbReference type="InterPro" id="IPR004883">
    <property type="entry name" value="LOB"/>
</dbReference>
<sequence length="160" mass="17617">MVRRQNDPESSRLTYLILLLMGFISCALAYTVLSLVLNPNVGFTNSGSQSLAFIKESSEGNDGDCCRGIENLELWGPAVKWGSEFKFNSSKECCQAFLLSLPSAAVIGPCSACKILRRPSTDKCYLASYFPPSAEPHNFTVIDSLFRHSNVVELLQVLEN</sequence>
<dbReference type="PANTHER" id="PTHR46873">
    <property type="entry name" value="EXPRESSED PROTEIN"/>
    <property type="match status" value="1"/>
</dbReference>
<comment type="similarity">
    <text evidence="1">Belongs to the LOB domain-containing protein family.</text>
</comment>
<dbReference type="Pfam" id="PF03195">
    <property type="entry name" value="LOB"/>
    <property type="match status" value="1"/>
</dbReference>
<name>A0A067KYB1_JATCU</name>
<reference evidence="4 5" key="1">
    <citation type="journal article" date="2014" name="PLoS ONE">
        <title>Global Analysis of Gene Expression Profiles in Physic Nut (Jatropha curcas L.) Seedlings Exposed to Salt Stress.</title>
        <authorList>
            <person name="Zhang L."/>
            <person name="Zhang C."/>
            <person name="Wu P."/>
            <person name="Chen Y."/>
            <person name="Li M."/>
            <person name="Jiang H."/>
            <person name="Wu G."/>
        </authorList>
    </citation>
    <scope>NUCLEOTIDE SEQUENCE [LARGE SCALE GENOMIC DNA]</scope>
    <source>
        <strain evidence="5">cv. GZQX0401</strain>
        <tissue evidence="4">Young leaves</tissue>
    </source>
</reference>
<protein>
    <recommendedName>
        <fullName evidence="3">LOB domain-containing protein</fullName>
    </recommendedName>
</protein>
<keyword evidence="2" id="KW-0812">Transmembrane</keyword>
<accession>A0A067KYB1</accession>
<dbReference type="Proteomes" id="UP000027138">
    <property type="component" value="Unassembled WGS sequence"/>
</dbReference>
<keyword evidence="5" id="KW-1185">Reference proteome</keyword>
<evidence type="ECO:0000256" key="2">
    <source>
        <dbReference type="SAM" id="Phobius"/>
    </source>
</evidence>
<dbReference type="EMBL" id="KK914336">
    <property type="protein sequence ID" value="KDP39978.1"/>
    <property type="molecule type" value="Genomic_DNA"/>
</dbReference>
<evidence type="ECO:0000259" key="3">
    <source>
        <dbReference type="PROSITE" id="PS50891"/>
    </source>
</evidence>
<dbReference type="PROSITE" id="PS50891">
    <property type="entry name" value="LOB"/>
    <property type="match status" value="1"/>
</dbReference>
<feature type="domain" description="LOB" evidence="3">
    <location>
        <begin position="108"/>
        <end position="160"/>
    </location>
</feature>